<proteinExistence type="predicted"/>
<organism evidence="1 2">
    <name type="scientific">Neobacillus thermocopriae</name>
    <dbReference type="NCBI Taxonomy" id="1215031"/>
    <lineage>
        <taxon>Bacteria</taxon>
        <taxon>Bacillati</taxon>
        <taxon>Bacillota</taxon>
        <taxon>Bacilli</taxon>
        <taxon>Bacillales</taxon>
        <taxon>Bacillaceae</taxon>
        <taxon>Neobacillus</taxon>
    </lineage>
</organism>
<sequence>MKKRLNVTDAKIIENKLFLEVSESLNDLNPGGQILVDSDHFSFIYLLENSDDYTYVVIPEPIWDSLKEAHVHNLKVVLTNGEIELELTHFLEELEYVISNIKGNTNYGKAMVEKIESIF</sequence>
<accession>A0A6B3TS99</accession>
<dbReference type="AlphaFoldDB" id="A0A6B3TS99"/>
<comment type="caution">
    <text evidence="1">The sequence shown here is derived from an EMBL/GenBank/DDBJ whole genome shotgun (WGS) entry which is preliminary data.</text>
</comment>
<evidence type="ECO:0000313" key="1">
    <source>
        <dbReference type="EMBL" id="NEX78881.1"/>
    </source>
</evidence>
<name>A0A6B3TS99_9BACI</name>
<dbReference type="InterPro" id="IPR020908">
    <property type="entry name" value="UPF0738"/>
</dbReference>
<dbReference type="EMBL" id="JAAIUV010000010">
    <property type="protein sequence ID" value="NEX78881.1"/>
    <property type="molecule type" value="Genomic_DNA"/>
</dbReference>
<evidence type="ECO:0000313" key="2">
    <source>
        <dbReference type="Proteomes" id="UP000481621"/>
    </source>
</evidence>
<reference evidence="1" key="1">
    <citation type="submission" date="2020-02" db="EMBL/GenBank/DDBJ databases">
        <title>Bacillus sedimentmangrovi sp. nov., isolated from sediment of the mangrove ecosystem.</title>
        <authorList>
            <person name="Liu G."/>
        </authorList>
    </citation>
    <scope>NUCLEOTIDE SEQUENCE [LARGE SCALE GENOMIC DNA]</scope>
    <source>
        <strain evidence="1">SgZ-7</strain>
    </source>
</reference>
<dbReference type="RefSeq" id="WP_163251393.1">
    <property type="nucleotide sequence ID" value="NZ_JAAIUV010000010.1"/>
</dbReference>
<gene>
    <name evidence="1" type="ORF">G4Z05_08270</name>
</gene>
<dbReference type="Pfam" id="PF19785">
    <property type="entry name" value="UPF0738"/>
    <property type="match status" value="1"/>
</dbReference>
<dbReference type="Proteomes" id="UP000481621">
    <property type="component" value="Unassembled WGS sequence"/>
</dbReference>
<protein>
    <submittedName>
        <fullName evidence="1">Uncharacterized protein</fullName>
    </submittedName>
</protein>
<keyword evidence="2" id="KW-1185">Reference proteome</keyword>